<protein>
    <submittedName>
        <fullName evidence="1">Acyl-CoA carboxylase epsilon subunit</fullName>
    </submittedName>
</protein>
<accession>A0A1I7MP33</accession>
<dbReference type="Pfam" id="PF13822">
    <property type="entry name" value="ACC_epsilon"/>
    <property type="match status" value="1"/>
</dbReference>
<dbReference type="RefSeq" id="WP_091697976.1">
    <property type="nucleotide sequence ID" value="NZ_FPCG01000008.1"/>
</dbReference>
<dbReference type="InterPro" id="IPR032716">
    <property type="entry name" value="ACC_epsilon"/>
</dbReference>
<reference evidence="1 2" key="1">
    <citation type="submission" date="2016-10" db="EMBL/GenBank/DDBJ databases">
        <authorList>
            <person name="de Groot N.N."/>
        </authorList>
    </citation>
    <scope>NUCLEOTIDE SEQUENCE [LARGE SCALE GENOMIC DNA]</scope>
    <source>
        <strain evidence="1 2">CGMCC 1.7054</strain>
    </source>
</reference>
<keyword evidence="2" id="KW-1185">Reference proteome</keyword>
<proteinExistence type="predicted"/>
<organism evidence="1 2">
    <name type="scientific">Micrococcus terreus</name>
    <dbReference type="NCBI Taxonomy" id="574650"/>
    <lineage>
        <taxon>Bacteria</taxon>
        <taxon>Bacillati</taxon>
        <taxon>Actinomycetota</taxon>
        <taxon>Actinomycetes</taxon>
        <taxon>Micrococcales</taxon>
        <taxon>Micrococcaceae</taxon>
        <taxon>Micrococcus</taxon>
    </lineage>
</organism>
<sequence>MTAVTETTAAEACELMIRGNLTPEETAALTAIVQAAVVEAQQAGGEDTSAVDRTLDRRRRLGLWDRPGSGSWKNSAGWN</sequence>
<evidence type="ECO:0000313" key="2">
    <source>
        <dbReference type="Proteomes" id="UP000198881"/>
    </source>
</evidence>
<dbReference type="STRING" id="574650.SAMN04487966_10841"/>
<dbReference type="EMBL" id="FPCG01000008">
    <property type="protein sequence ID" value="SFV23690.1"/>
    <property type="molecule type" value="Genomic_DNA"/>
</dbReference>
<dbReference type="GO" id="GO:0003989">
    <property type="term" value="F:acetyl-CoA carboxylase activity"/>
    <property type="evidence" value="ECO:0007669"/>
    <property type="project" value="InterPro"/>
</dbReference>
<gene>
    <name evidence="1" type="ORF">SAMN04487966_10841</name>
</gene>
<evidence type="ECO:0000313" key="1">
    <source>
        <dbReference type="EMBL" id="SFV23690.1"/>
    </source>
</evidence>
<name>A0A1I7MP33_9MICC</name>
<dbReference type="GO" id="GO:0004658">
    <property type="term" value="F:propionyl-CoA carboxylase activity"/>
    <property type="evidence" value="ECO:0007669"/>
    <property type="project" value="InterPro"/>
</dbReference>
<dbReference type="AlphaFoldDB" id="A0A1I7MP33"/>
<dbReference type="Proteomes" id="UP000198881">
    <property type="component" value="Unassembled WGS sequence"/>
</dbReference>